<protein>
    <recommendedName>
        <fullName evidence="3">F-box domain-containing protein</fullName>
    </recommendedName>
</protein>
<evidence type="ECO:0000313" key="1">
    <source>
        <dbReference type="EMBL" id="KIP03024.1"/>
    </source>
</evidence>
<dbReference type="OrthoDB" id="3263050at2759"/>
<reference evidence="1 2" key="1">
    <citation type="journal article" date="2014" name="PLoS Genet.">
        <title>Analysis of the Phlebiopsis gigantea genome, transcriptome and secretome provides insight into its pioneer colonization strategies of wood.</title>
        <authorList>
            <person name="Hori C."/>
            <person name="Ishida T."/>
            <person name="Igarashi K."/>
            <person name="Samejima M."/>
            <person name="Suzuki H."/>
            <person name="Master E."/>
            <person name="Ferreira P."/>
            <person name="Ruiz-Duenas F.J."/>
            <person name="Held B."/>
            <person name="Canessa P."/>
            <person name="Larrondo L.F."/>
            <person name="Schmoll M."/>
            <person name="Druzhinina I.S."/>
            <person name="Kubicek C.P."/>
            <person name="Gaskell J.A."/>
            <person name="Kersten P."/>
            <person name="St John F."/>
            <person name="Glasner J."/>
            <person name="Sabat G."/>
            <person name="Splinter BonDurant S."/>
            <person name="Syed K."/>
            <person name="Yadav J."/>
            <person name="Mgbeahuruike A.C."/>
            <person name="Kovalchuk A."/>
            <person name="Asiegbu F.O."/>
            <person name="Lackner G."/>
            <person name="Hoffmeister D."/>
            <person name="Rencoret J."/>
            <person name="Gutierrez A."/>
            <person name="Sun H."/>
            <person name="Lindquist E."/>
            <person name="Barry K."/>
            <person name="Riley R."/>
            <person name="Grigoriev I.V."/>
            <person name="Henrissat B."/>
            <person name="Kues U."/>
            <person name="Berka R.M."/>
            <person name="Martinez A.T."/>
            <person name="Covert S.F."/>
            <person name="Blanchette R.A."/>
            <person name="Cullen D."/>
        </authorList>
    </citation>
    <scope>NUCLEOTIDE SEQUENCE [LARGE SCALE GENOMIC DNA]</scope>
    <source>
        <strain evidence="1 2">11061_1 CR5-6</strain>
    </source>
</reference>
<evidence type="ECO:0008006" key="3">
    <source>
        <dbReference type="Google" id="ProtNLM"/>
    </source>
</evidence>
<dbReference type="Proteomes" id="UP000053257">
    <property type="component" value="Unassembled WGS sequence"/>
</dbReference>
<proteinExistence type="predicted"/>
<sequence>SLAMVPQEVLEHIAFFAATEGFLGPPSGLVPLLSLNRATHAALSCRHNPHLYAQIFAAKFDVDAAARRLGSGKLSAAALTEELQRRSNVLKRIRGRQDAKAPASDKHLRWILWTAFLMALESDGKNERQLLEYAQVNEWLKEYLFDPKGASAVVSSISVSDVWPRNSDELSLALWLFWYMLQPDDYLKNDSLFRHTSGILKVIALGAHKYPCCYPEWIEFVPRSCRHAPTVVKHFSSEISLVAPAPAAPAILAYLTLVNKLGVSWVDPAPKPLLTPMNVDRRIVRKSAERDCDWARLCTLADPKLLLKPRLAGAFTPGGLEGVWEGIFTYTEFTSYAALLSGAPPSVLQKSLVAQHRQTIKIREWHFIEPTVDPYAPREHTRPLAPGNPTRGYIPDGVEAYEHSDRLELLIPGSPKPCVYLPWSTVKKMNAADRVVDVFLTGEGHSAWGQFNLLGRVRPSDGYISLSKEYTDGDRGKWLYRAYMVGNANGNLTGRWRDTLSPPHMPGYEGTWVASRRR</sequence>
<evidence type="ECO:0000313" key="2">
    <source>
        <dbReference type="Proteomes" id="UP000053257"/>
    </source>
</evidence>
<feature type="non-terminal residue" evidence="1">
    <location>
        <position position="1"/>
    </location>
</feature>
<feature type="non-terminal residue" evidence="1">
    <location>
        <position position="518"/>
    </location>
</feature>
<organism evidence="1 2">
    <name type="scientific">Phlebiopsis gigantea (strain 11061_1 CR5-6)</name>
    <name type="common">White-rot fungus</name>
    <name type="synonym">Peniophora gigantea</name>
    <dbReference type="NCBI Taxonomy" id="745531"/>
    <lineage>
        <taxon>Eukaryota</taxon>
        <taxon>Fungi</taxon>
        <taxon>Dikarya</taxon>
        <taxon>Basidiomycota</taxon>
        <taxon>Agaricomycotina</taxon>
        <taxon>Agaricomycetes</taxon>
        <taxon>Polyporales</taxon>
        <taxon>Phanerochaetaceae</taxon>
        <taxon>Phlebiopsis</taxon>
    </lineage>
</organism>
<dbReference type="HOGENOM" id="CLU_011151_1_1_1"/>
<name>A0A0C3NEH1_PHLG1</name>
<dbReference type="AlphaFoldDB" id="A0A0C3NEH1"/>
<gene>
    <name evidence="1" type="ORF">PHLGIDRAFT_52248</name>
</gene>
<accession>A0A0C3NEH1</accession>
<keyword evidence="2" id="KW-1185">Reference proteome</keyword>
<dbReference type="EMBL" id="KN840638">
    <property type="protein sequence ID" value="KIP03024.1"/>
    <property type="molecule type" value="Genomic_DNA"/>
</dbReference>